<dbReference type="EMBL" id="RKRF01000008">
    <property type="protein sequence ID" value="RPF54121.1"/>
    <property type="molecule type" value="Genomic_DNA"/>
</dbReference>
<evidence type="ECO:0000256" key="1">
    <source>
        <dbReference type="SAM" id="Phobius"/>
    </source>
</evidence>
<dbReference type="Proteomes" id="UP000276443">
    <property type="component" value="Unassembled WGS sequence"/>
</dbReference>
<keyword evidence="1" id="KW-0812">Transmembrane</keyword>
<reference evidence="2 3" key="1">
    <citation type="submission" date="2018-11" db="EMBL/GenBank/DDBJ databases">
        <title>Genomic Encyclopedia of Type Strains, Phase IV (KMG-IV): sequencing the most valuable type-strain genomes for metagenomic binning, comparative biology and taxonomic classification.</title>
        <authorList>
            <person name="Goeker M."/>
        </authorList>
    </citation>
    <scope>NUCLEOTIDE SEQUENCE [LARGE SCALE GENOMIC DNA]</scope>
    <source>
        <strain evidence="2 3">DSM 18090</strain>
    </source>
</reference>
<feature type="transmembrane region" description="Helical" evidence="1">
    <location>
        <begin position="6"/>
        <end position="23"/>
    </location>
</feature>
<dbReference type="RefSeq" id="WP_124220862.1">
    <property type="nucleotide sequence ID" value="NZ_RKRF01000008.1"/>
</dbReference>
<gene>
    <name evidence="2" type="ORF">EDC24_1309</name>
</gene>
<dbReference type="AlphaFoldDB" id="A0A3N5CBC1"/>
<evidence type="ECO:0000313" key="3">
    <source>
        <dbReference type="Proteomes" id="UP000276443"/>
    </source>
</evidence>
<sequence length="161" mass="18794">MDRKTIVVIVAIIILAITSYFLNQDDNDQSNHYYMFKMDEKSESWELDHYTVELVPTYQIAGYGELSFVGDERNVATEVDLQVTAYLEEGIEILLQSKTYDFDEPTELSTLKTDSTETDFFKPNGDPVIFDEIKTIEAVIHWSDGDQIFQEEMELYNKYER</sequence>
<comment type="caution">
    <text evidence="2">The sequence shown here is derived from an EMBL/GenBank/DDBJ whole genome shotgun (WGS) entry which is preliminary data.</text>
</comment>
<keyword evidence="3" id="KW-1185">Reference proteome</keyword>
<dbReference type="OrthoDB" id="2973929at2"/>
<organism evidence="2 3">
    <name type="scientific">Aquisalibacillus elongatus</name>
    <dbReference type="NCBI Taxonomy" id="485577"/>
    <lineage>
        <taxon>Bacteria</taxon>
        <taxon>Bacillati</taxon>
        <taxon>Bacillota</taxon>
        <taxon>Bacilli</taxon>
        <taxon>Bacillales</taxon>
        <taxon>Bacillaceae</taxon>
        <taxon>Aquisalibacillus</taxon>
    </lineage>
</organism>
<accession>A0A3N5CBC1</accession>
<protein>
    <submittedName>
        <fullName evidence="2">Uncharacterized protein</fullName>
    </submittedName>
</protein>
<proteinExistence type="predicted"/>
<evidence type="ECO:0000313" key="2">
    <source>
        <dbReference type="EMBL" id="RPF54121.1"/>
    </source>
</evidence>
<keyword evidence="1" id="KW-1133">Transmembrane helix</keyword>
<keyword evidence="1" id="KW-0472">Membrane</keyword>
<name>A0A3N5CBC1_9BACI</name>